<dbReference type="SUPFAM" id="SSF47027">
    <property type="entry name" value="Acyl-CoA binding protein"/>
    <property type="match status" value="1"/>
</dbReference>
<sequence length="94" mass="10642">MDPRFHHSCGGHLTPSTRKPNPITPNIHKMPSAEFTKAAEEVKNLSKKPTDDELLCLYGLFKQATIGDNNTDKPGMFDLKGKYKWEAWNKLKGE</sequence>
<dbReference type="EMBL" id="BACD03000014">
    <property type="protein sequence ID" value="GAO48404.1"/>
    <property type="molecule type" value="Genomic_DNA"/>
</dbReference>
<evidence type="ECO:0000256" key="1">
    <source>
        <dbReference type="ARBA" id="ARBA00005567"/>
    </source>
</evidence>
<dbReference type="PROSITE" id="PS51228">
    <property type="entry name" value="ACB_2"/>
    <property type="match status" value="1"/>
</dbReference>
<dbReference type="GO" id="GO:0006631">
    <property type="term" value="P:fatty acid metabolic process"/>
    <property type="evidence" value="ECO:0007669"/>
    <property type="project" value="TreeGrafter"/>
</dbReference>
<reference evidence="5 6" key="2">
    <citation type="journal article" date="2014" name="J. Gen. Appl. Microbiol.">
        <title>The early diverging ascomycetous budding yeast Saitoella complicata has three histone deacetylases belonging to the Clr6, Hos2, and Rpd3 lineages.</title>
        <authorList>
            <person name="Nishida H."/>
            <person name="Matsumoto T."/>
            <person name="Kondo S."/>
            <person name="Hamamoto M."/>
            <person name="Yoshikawa H."/>
        </authorList>
    </citation>
    <scope>NUCLEOTIDE SEQUENCE [LARGE SCALE GENOMIC DNA]</scope>
    <source>
        <strain evidence="5 6">NRRL Y-17804</strain>
    </source>
</reference>
<dbReference type="PRINTS" id="PR00689">
    <property type="entry name" value="ACOABINDINGP"/>
</dbReference>
<feature type="region of interest" description="Disordered" evidence="3">
    <location>
        <begin position="1"/>
        <end position="29"/>
    </location>
</feature>
<dbReference type="PANTHER" id="PTHR23310">
    <property type="entry name" value="ACYL-COA-BINDING PROTEIN, ACBP"/>
    <property type="match status" value="1"/>
</dbReference>
<accession>A0A0E9NEZ1</accession>
<dbReference type="OMA" id="YEAWNSN"/>
<proteinExistence type="inferred from homology"/>
<reference evidence="5 6" key="3">
    <citation type="journal article" date="2015" name="Genome Announc.">
        <title>Draft Genome Sequence of the Archiascomycetous Yeast Saitoella complicata.</title>
        <authorList>
            <person name="Yamauchi K."/>
            <person name="Kondo S."/>
            <person name="Hamamoto M."/>
            <person name="Takahashi Y."/>
            <person name="Ogura Y."/>
            <person name="Hayashi T."/>
            <person name="Nishida H."/>
        </authorList>
    </citation>
    <scope>NUCLEOTIDE SEQUENCE [LARGE SCALE GENOMIC DNA]</scope>
    <source>
        <strain evidence="5 6">NRRL Y-17804</strain>
    </source>
</reference>
<evidence type="ECO:0000256" key="3">
    <source>
        <dbReference type="SAM" id="MobiDB-lite"/>
    </source>
</evidence>
<dbReference type="GO" id="GO:0000062">
    <property type="term" value="F:fatty-acyl-CoA binding"/>
    <property type="evidence" value="ECO:0007669"/>
    <property type="project" value="InterPro"/>
</dbReference>
<evidence type="ECO:0000256" key="2">
    <source>
        <dbReference type="ARBA" id="ARBA00023121"/>
    </source>
</evidence>
<dbReference type="Gene3D" id="1.20.80.10">
    <property type="match status" value="1"/>
</dbReference>
<evidence type="ECO:0000313" key="5">
    <source>
        <dbReference type="EMBL" id="GAO48404.1"/>
    </source>
</evidence>
<organism evidence="5 6">
    <name type="scientific">Saitoella complicata (strain BCRC 22490 / CBS 7301 / JCM 7358 / NBRC 10748 / NRRL Y-17804)</name>
    <dbReference type="NCBI Taxonomy" id="698492"/>
    <lineage>
        <taxon>Eukaryota</taxon>
        <taxon>Fungi</taxon>
        <taxon>Dikarya</taxon>
        <taxon>Ascomycota</taxon>
        <taxon>Taphrinomycotina</taxon>
        <taxon>Taphrinomycotina incertae sedis</taxon>
        <taxon>Saitoella</taxon>
    </lineage>
</organism>
<dbReference type="STRING" id="698492.A0A0E9NEZ1"/>
<name>A0A0E9NEZ1_SAICN</name>
<protein>
    <recommendedName>
        <fullName evidence="4">ACB domain-containing protein</fullName>
    </recommendedName>
</protein>
<dbReference type="Proteomes" id="UP000033140">
    <property type="component" value="Unassembled WGS sequence"/>
</dbReference>
<dbReference type="InterPro" id="IPR022408">
    <property type="entry name" value="Acyl-CoA-binding_prot_CS"/>
</dbReference>
<reference evidence="5 6" key="1">
    <citation type="journal article" date="2011" name="J. Gen. Appl. Microbiol.">
        <title>Draft genome sequencing of the enigmatic yeast Saitoella complicata.</title>
        <authorList>
            <person name="Nishida H."/>
            <person name="Hamamoto M."/>
            <person name="Sugiyama J."/>
        </authorList>
    </citation>
    <scope>NUCLEOTIDE SEQUENCE [LARGE SCALE GENOMIC DNA]</scope>
    <source>
        <strain evidence="5 6">NRRL Y-17804</strain>
    </source>
</reference>
<dbReference type="InterPro" id="IPR014352">
    <property type="entry name" value="FERM/acyl-CoA-bd_prot_sf"/>
</dbReference>
<keyword evidence="2" id="KW-0446">Lipid-binding</keyword>
<dbReference type="PROSITE" id="PS00880">
    <property type="entry name" value="ACB_1"/>
    <property type="match status" value="1"/>
</dbReference>
<evidence type="ECO:0000313" key="6">
    <source>
        <dbReference type="Proteomes" id="UP000033140"/>
    </source>
</evidence>
<dbReference type="Pfam" id="PF00887">
    <property type="entry name" value="ACBP"/>
    <property type="match status" value="1"/>
</dbReference>
<dbReference type="InterPro" id="IPR035984">
    <property type="entry name" value="Acyl-CoA-binding_sf"/>
</dbReference>
<dbReference type="InterPro" id="IPR000582">
    <property type="entry name" value="Acyl-CoA-binding_protein"/>
</dbReference>
<dbReference type="PANTHER" id="PTHR23310:SF62">
    <property type="entry name" value="ACYL-COA BINDING PROTEIN 1, ISOFORM A"/>
    <property type="match status" value="1"/>
</dbReference>
<gene>
    <name evidence="5" type="ORF">G7K_2577-t1</name>
</gene>
<keyword evidence="6" id="KW-1185">Reference proteome</keyword>
<comment type="similarity">
    <text evidence="1">Belongs to the ACBP family.</text>
</comment>
<evidence type="ECO:0000259" key="4">
    <source>
        <dbReference type="PROSITE" id="PS51228"/>
    </source>
</evidence>
<dbReference type="AlphaFoldDB" id="A0A0E9NEZ1"/>
<comment type="caution">
    <text evidence="5">The sequence shown here is derived from an EMBL/GenBank/DDBJ whole genome shotgun (WGS) entry which is preliminary data.</text>
</comment>
<feature type="domain" description="ACB" evidence="4">
    <location>
        <begin position="31"/>
        <end position="94"/>
    </location>
</feature>